<reference evidence="1 2" key="1">
    <citation type="submission" date="2016-05" db="EMBL/GenBank/DDBJ databases">
        <title>Nuclear genome of Blastocystis sp. subtype 1 NandII.</title>
        <authorList>
            <person name="Gentekaki E."/>
            <person name="Curtis B."/>
            <person name="Stairs C."/>
            <person name="Eme L."/>
            <person name="Herman E."/>
            <person name="Klimes V."/>
            <person name="Arias M.C."/>
            <person name="Elias M."/>
            <person name="Hilliou F."/>
            <person name="Klute M."/>
            <person name="Malik S.-B."/>
            <person name="Pightling A."/>
            <person name="Rachubinski R."/>
            <person name="Salas D."/>
            <person name="Schlacht A."/>
            <person name="Suga H."/>
            <person name="Archibald J."/>
            <person name="Ball S.G."/>
            <person name="Clark G."/>
            <person name="Dacks J."/>
            <person name="Van Der Giezen M."/>
            <person name="Tsaousis A."/>
            <person name="Roger A."/>
        </authorList>
    </citation>
    <scope>NUCLEOTIDE SEQUENCE [LARGE SCALE GENOMIC DNA]</scope>
    <source>
        <strain evidence="2">ATCC 50177 / NandII</strain>
    </source>
</reference>
<evidence type="ECO:0000313" key="1">
    <source>
        <dbReference type="EMBL" id="OAO12490.1"/>
    </source>
</evidence>
<dbReference type="EMBL" id="LXWW01000543">
    <property type="protein sequence ID" value="OAO12490.1"/>
    <property type="molecule type" value="Genomic_DNA"/>
</dbReference>
<dbReference type="AlphaFoldDB" id="A0A196S5Y0"/>
<keyword evidence="2" id="KW-1185">Reference proteome</keyword>
<protein>
    <submittedName>
        <fullName evidence="1">Uncharacterized protein</fullName>
    </submittedName>
</protein>
<dbReference type="Pfam" id="PF14559">
    <property type="entry name" value="TPR_19"/>
    <property type="match status" value="1"/>
</dbReference>
<dbReference type="SUPFAM" id="SSF48452">
    <property type="entry name" value="TPR-like"/>
    <property type="match status" value="1"/>
</dbReference>
<organism evidence="1 2">
    <name type="scientific">Blastocystis sp. subtype 1 (strain ATCC 50177 / NandII)</name>
    <dbReference type="NCBI Taxonomy" id="478820"/>
    <lineage>
        <taxon>Eukaryota</taxon>
        <taxon>Sar</taxon>
        <taxon>Stramenopiles</taxon>
        <taxon>Bigyra</taxon>
        <taxon>Opalozoa</taxon>
        <taxon>Opalinata</taxon>
        <taxon>Blastocystidae</taxon>
        <taxon>Blastocystis</taxon>
    </lineage>
</organism>
<gene>
    <name evidence="1" type="ORF">AV274_5845</name>
</gene>
<accession>A0A196S5Y0</accession>
<dbReference type="Proteomes" id="UP000078348">
    <property type="component" value="Unassembled WGS sequence"/>
</dbReference>
<evidence type="ECO:0000313" key="2">
    <source>
        <dbReference type="Proteomes" id="UP000078348"/>
    </source>
</evidence>
<proteinExistence type="predicted"/>
<dbReference type="Gene3D" id="1.25.40.10">
    <property type="entry name" value="Tetratricopeptide repeat domain"/>
    <property type="match status" value="2"/>
</dbReference>
<dbReference type="STRING" id="478820.A0A196S5Y0"/>
<comment type="caution">
    <text evidence="1">The sequence shown here is derived from an EMBL/GenBank/DDBJ whole genome shotgun (WGS) entry which is preliminary data.</text>
</comment>
<name>A0A196S5Y0_BLAHN</name>
<dbReference type="InterPro" id="IPR011990">
    <property type="entry name" value="TPR-like_helical_dom_sf"/>
</dbReference>
<sequence length="457" mass="52860">MIVDEAAVRQLVERGLVDSAEYWASLLVSEKQLSHEQQLSRLSLYADVLFKNRKYKQAILSYERVLYLCQIPPRQSKTNEIELDTRVHLSDCVFLSSEEKEDRLMIRKCIQILEGIDKENRTVDVNNRLAKYYWMTNHYQKAADCAECVLQEEPYAVEAIQILSRIQDFKGMKEVAAPLPSLSDDTIEHCLLQAEYNQFSNPQLSLQLYQRATSHFLPSPLLYSAVASCYFSLHQFPPCFHWLSLLRSVDPANAYAPLYLTASLLSHAYSISLPFPPIVYDEEQVVRWRREQPFSLPLMILNCFAKHQQELLTLEQSYWDIINYYPSYASYSLLLSFYIDESMTAKALSLANSIHKNNPDHFYANLLLAKVYLAIPTAAKQAESVLKRCHEEKKTHAEAGYLYGKVLAERKDYKRAIEVLKSVLKEDSPREVRQLLCECYLRNGEALPFSLLQHQLS</sequence>